<feature type="domain" description="HAMP" evidence="6">
    <location>
        <begin position="289"/>
        <end position="344"/>
    </location>
</feature>
<keyword evidence="5" id="KW-0472">Membrane</keyword>
<dbReference type="EMBL" id="CP051680">
    <property type="protein sequence ID" value="QJD86690.1"/>
    <property type="molecule type" value="Genomic_DNA"/>
</dbReference>
<dbReference type="GO" id="GO:0005886">
    <property type="term" value="C:plasma membrane"/>
    <property type="evidence" value="ECO:0007669"/>
    <property type="project" value="UniProtKB-SubCell"/>
</dbReference>
<proteinExistence type="predicted"/>
<keyword evidence="3" id="KW-0597">Phosphoprotein</keyword>
<dbReference type="PROSITE" id="PS50885">
    <property type="entry name" value="HAMP"/>
    <property type="match status" value="1"/>
</dbReference>
<dbReference type="GO" id="GO:0000155">
    <property type="term" value="F:phosphorelay sensor kinase activity"/>
    <property type="evidence" value="ECO:0007669"/>
    <property type="project" value="InterPro"/>
</dbReference>
<evidence type="ECO:0000313" key="7">
    <source>
        <dbReference type="EMBL" id="QJD86690.1"/>
    </source>
</evidence>
<evidence type="ECO:0000259" key="6">
    <source>
        <dbReference type="PROSITE" id="PS50885"/>
    </source>
</evidence>
<name>A0A7Z2ZPA7_9BACL</name>
<evidence type="ECO:0000313" key="8">
    <source>
        <dbReference type="Proteomes" id="UP000502248"/>
    </source>
</evidence>
<dbReference type="CDD" id="cd06225">
    <property type="entry name" value="HAMP"/>
    <property type="match status" value="1"/>
</dbReference>
<dbReference type="Gene3D" id="6.10.340.10">
    <property type="match status" value="1"/>
</dbReference>
<accession>A0A7Z2ZPA7</accession>
<comment type="subcellular location">
    <subcellularLocation>
        <location evidence="1">Cell membrane</location>
        <topology evidence="1">Multi-pass membrane protein</topology>
    </subcellularLocation>
</comment>
<dbReference type="InterPro" id="IPR010559">
    <property type="entry name" value="Sig_transdc_His_kin_internal"/>
</dbReference>
<dbReference type="PANTHER" id="PTHR34220:SF7">
    <property type="entry name" value="SENSOR HISTIDINE KINASE YPDA"/>
    <property type="match status" value="1"/>
</dbReference>
<sequence>MTIKFKLLLLLLFCTILPLVVNVFVSYNSINNRLKNEMIAQYKSQAERLNQSFELSIRGMDNNILSIYQTAELYNFVTESRHTGVETIAKQRRVENLLKILTHSLNDFSNVYLYLDSSHQMFKVNAKYLDVRNQTVPPSESPAWIEETKKHDGNLVVVRNSVPGASAEEPVLFVGRSIPDVIEKRQAGVIGIDLGTTYFQNMLGKDFIVENTEIRDADGTVIYSTVNAPMDDSDQLEIVSETNVYGWTVATYLSKKTLQEIAWDAVKPTVLWGVAFLLAGIVLWLMLSRQISVPIYGLVQRMRKVGKGDFTMSGWTPKHVRKDEIGYLELQFHSMVVRIEELIKREYELKMSESVAQMRALQSQINPHFLYNTLTSIYSEALEVGADNVCKMVKMLSAMFRYTTDHKDDIVTMAAEIEHIRNYLAIQKYRFEHRLEFRIDIPKHLEEAPILKLSLQPIVENAIVHGVSRKGQGTIAISAREEDGRMIVAVTDTAGMVDENEASRLTLHVRESGSLGTSVGLANVHKRIQYLFPGSDGIEIRTSQGQTSVSISWKAGAAS</sequence>
<dbReference type="PANTHER" id="PTHR34220">
    <property type="entry name" value="SENSOR HISTIDINE KINASE YPDA"/>
    <property type="match status" value="1"/>
</dbReference>
<dbReference type="AlphaFoldDB" id="A0A7Z2ZPA7"/>
<dbReference type="RefSeq" id="WP_169282936.1">
    <property type="nucleotide sequence ID" value="NZ_CP051680.1"/>
</dbReference>
<protein>
    <submittedName>
        <fullName evidence="7">Sensor histidine kinase</fullName>
    </submittedName>
</protein>
<evidence type="ECO:0000256" key="3">
    <source>
        <dbReference type="ARBA" id="ARBA00022553"/>
    </source>
</evidence>
<reference evidence="7 8" key="1">
    <citation type="submission" date="2020-04" db="EMBL/GenBank/DDBJ databases">
        <title>Genome sequencing of novel species.</title>
        <authorList>
            <person name="Heo J."/>
            <person name="Kim S.-J."/>
            <person name="Kim J.-S."/>
            <person name="Hong S.-B."/>
            <person name="Kwon S.-W."/>
        </authorList>
    </citation>
    <scope>NUCLEOTIDE SEQUENCE [LARGE SCALE GENOMIC DNA]</scope>
    <source>
        <strain evidence="7 8">MFER-1</strain>
    </source>
</reference>
<dbReference type="InterPro" id="IPR050640">
    <property type="entry name" value="Bact_2-comp_sensor_kinase"/>
</dbReference>
<dbReference type="SUPFAM" id="SSF158472">
    <property type="entry name" value="HAMP domain-like"/>
    <property type="match status" value="1"/>
</dbReference>
<dbReference type="SUPFAM" id="SSF55874">
    <property type="entry name" value="ATPase domain of HSP90 chaperone/DNA topoisomerase II/histidine kinase"/>
    <property type="match status" value="1"/>
</dbReference>
<keyword evidence="7" id="KW-0418">Kinase</keyword>
<evidence type="ECO:0000256" key="4">
    <source>
        <dbReference type="ARBA" id="ARBA00022679"/>
    </source>
</evidence>
<dbReference type="Gene3D" id="3.30.565.10">
    <property type="entry name" value="Histidine kinase-like ATPase, C-terminal domain"/>
    <property type="match status" value="1"/>
</dbReference>
<evidence type="ECO:0000256" key="2">
    <source>
        <dbReference type="ARBA" id="ARBA00022475"/>
    </source>
</evidence>
<evidence type="ECO:0000256" key="1">
    <source>
        <dbReference type="ARBA" id="ARBA00004651"/>
    </source>
</evidence>
<dbReference type="KEGG" id="cheb:HH215_28300"/>
<gene>
    <name evidence="7" type="ORF">HH215_28300</name>
</gene>
<keyword evidence="2" id="KW-1003">Cell membrane</keyword>
<organism evidence="7 8">
    <name type="scientific">Cohnella herbarum</name>
    <dbReference type="NCBI Taxonomy" id="2728023"/>
    <lineage>
        <taxon>Bacteria</taxon>
        <taxon>Bacillati</taxon>
        <taxon>Bacillota</taxon>
        <taxon>Bacilli</taxon>
        <taxon>Bacillales</taxon>
        <taxon>Paenibacillaceae</taxon>
        <taxon>Cohnella</taxon>
    </lineage>
</organism>
<keyword evidence="8" id="KW-1185">Reference proteome</keyword>
<dbReference type="InterPro" id="IPR036890">
    <property type="entry name" value="HATPase_C_sf"/>
</dbReference>
<dbReference type="InterPro" id="IPR003660">
    <property type="entry name" value="HAMP_dom"/>
</dbReference>
<dbReference type="Pfam" id="PF06580">
    <property type="entry name" value="His_kinase"/>
    <property type="match status" value="1"/>
</dbReference>
<keyword evidence="4" id="KW-0808">Transferase</keyword>
<dbReference type="Proteomes" id="UP000502248">
    <property type="component" value="Chromosome"/>
</dbReference>
<evidence type="ECO:0000256" key="5">
    <source>
        <dbReference type="ARBA" id="ARBA00023136"/>
    </source>
</evidence>